<accession>A0ABW0HVX4</accession>
<evidence type="ECO:0000256" key="1">
    <source>
        <dbReference type="ARBA" id="ARBA00022801"/>
    </source>
</evidence>
<comment type="caution">
    <text evidence="4">Lacks conserved residue(s) required for the propagation of feature annotation.</text>
</comment>
<evidence type="ECO:0000313" key="7">
    <source>
        <dbReference type="Proteomes" id="UP001596113"/>
    </source>
</evidence>
<dbReference type="PROSITE" id="PS51635">
    <property type="entry name" value="PNPLA"/>
    <property type="match status" value="1"/>
</dbReference>
<dbReference type="Proteomes" id="UP001596113">
    <property type="component" value="Unassembled WGS sequence"/>
</dbReference>
<dbReference type="PANTHER" id="PTHR14226:SF29">
    <property type="entry name" value="NEUROPATHY TARGET ESTERASE SWS"/>
    <property type="match status" value="1"/>
</dbReference>
<gene>
    <name evidence="6" type="ORF">ACFPOF_18150</name>
</gene>
<evidence type="ECO:0000259" key="5">
    <source>
        <dbReference type="PROSITE" id="PS51635"/>
    </source>
</evidence>
<keyword evidence="2" id="KW-0442">Lipid degradation</keyword>
<keyword evidence="1" id="KW-0378">Hydrolase</keyword>
<dbReference type="InterPro" id="IPR016035">
    <property type="entry name" value="Acyl_Trfase/lysoPLipase"/>
</dbReference>
<evidence type="ECO:0000313" key="6">
    <source>
        <dbReference type="EMBL" id="MFC5404663.1"/>
    </source>
</evidence>
<organism evidence="6 7">
    <name type="scientific">Cohnella soli</name>
    <dbReference type="NCBI Taxonomy" id="425005"/>
    <lineage>
        <taxon>Bacteria</taxon>
        <taxon>Bacillati</taxon>
        <taxon>Bacillota</taxon>
        <taxon>Bacilli</taxon>
        <taxon>Bacillales</taxon>
        <taxon>Paenibacillaceae</taxon>
        <taxon>Cohnella</taxon>
    </lineage>
</organism>
<dbReference type="SUPFAM" id="SSF52151">
    <property type="entry name" value="FabD/lysophospholipase-like"/>
    <property type="match status" value="1"/>
</dbReference>
<reference evidence="7" key="1">
    <citation type="journal article" date="2019" name="Int. J. Syst. Evol. Microbiol.">
        <title>The Global Catalogue of Microorganisms (GCM) 10K type strain sequencing project: providing services to taxonomists for standard genome sequencing and annotation.</title>
        <authorList>
            <consortium name="The Broad Institute Genomics Platform"/>
            <consortium name="The Broad Institute Genome Sequencing Center for Infectious Disease"/>
            <person name="Wu L."/>
            <person name="Ma J."/>
        </authorList>
    </citation>
    <scope>NUCLEOTIDE SEQUENCE [LARGE SCALE GENOMIC DNA]</scope>
    <source>
        <strain evidence="7">CGMCC 1.18575</strain>
    </source>
</reference>
<dbReference type="InterPro" id="IPR002641">
    <property type="entry name" value="PNPLA_dom"/>
</dbReference>
<name>A0ABW0HVX4_9BACL</name>
<feature type="domain" description="PNPLA" evidence="5">
    <location>
        <begin position="38"/>
        <end position="250"/>
    </location>
</feature>
<evidence type="ECO:0000256" key="4">
    <source>
        <dbReference type="PROSITE-ProRule" id="PRU01161"/>
    </source>
</evidence>
<comment type="caution">
    <text evidence="6">The sequence shown here is derived from an EMBL/GenBank/DDBJ whole genome shotgun (WGS) entry which is preliminary data.</text>
</comment>
<dbReference type="RefSeq" id="WP_378135157.1">
    <property type="nucleotide sequence ID" value="NZ_JBHSMI010000028.1"/>
</dbReference>
<evidence type="ECO:0000256" key="2">
    <source>
        <dbReference type="ARBA" id="ARBA00022963"/>
    </source>
</evidence>
<protein>
    <submittedName>
        <fullName evidence="6">Patatin-like phospholipase family protein</fullName>
    </submittedName>
</protein>
<dbReference type="EMBL" id="JBHSMI010000028">
    <property type="protein sequence ID" value="MFC5404663.1"/>
    <property type="molecule type" value="Genomic_DNA"/>
</dbReference>
<sequence>MPLINAEEKKVFNLYSNNENAKERELTKKIACKRIGLALSGGGYRASFFHLGVLANLAEKNILKDISIISTVSGGSIIGGLYFIKLRSKLLEKKQLTHKDYVDIIKELEEDFTIGVSKKIREKLFLHPVNELRAVFQQREKLLARLYEKYFYKLKYTMSELQVSGLPKLIINATLLENGGPWYFSQYDMGQYESEIIHDSKGTLSYDSNHIYLRDAVAASSAVPGLFNYVKFFSHTSDKFLSRRRHSLRV</sequence>
<evidence type="ECO:0000256" key="3">
    <source>
        <dbReference type="ARBA" id="ARBA00023098"/>
    </source>
</evidence>
<dbReference type="Pfam" id="PF01734">
    <property type="entry name" value="Patatin"/>
    <property type="match status" value="1"/>
</dbReference>
<keyword evidence="3" id="KW-0443">Lipid metabolism</keyword>
<dbReference type="InterPro" id="IPR050301">
    <property type="entry name" value="NTE"/>
</dbReference>
<dbReference type="Gene3D" id="3.40.1090.10">
    <property type="entry name" value="Cytosolic phospholipase A2 catalytic domain"/>
    <property type="match status" value="1"/>
</dbReference>
<keyword evidence="7" id="KW-1185">Reference proteome</keyword>
<proteinExistence type="predicted"/>
<dbReference type="PANTHER" id="PTHR14226">
    <property type="entry name" value="NEUROPATHY TARGET ESTERASE/SWISS CHEESE D.MELANOGASTER"/>
    <property type="match status" value="1"/>
</dbReference>